<name>A0ABT9E8M4_9PROT</name>
<accession>A0ABT9E8M4</accession>
<comment type="caution">
    <text evidence="1">The sequence shown here is derived from an EMBL/GenBank/DDBJ whole genome shotgun (WGS) entry which is preliminary data.</text>
</comment>
<sequence length="136" mass="14583">MSSATAFAAIHDYLTAGWSNTPLVFENEIFDLPAVPTPWVMVEVYGDSDEQISLGAGSAAANRWREEGAVLCHVMVPQGTGTLTARIHAEGLADLLRGVELAGDVKFRRMSIGAGTAGTEDGTYWVVTLRAEWTRG</sequence>
<evidence type="ECO:0000313" key="1">
    <source>
        <dbReference type="EMBL" id="MDO9712454.1"/>
    </source>
</evidence>
<organism evidence="1 2">
    <name type="scientific">Paracraurococcus lichenis</name>
    <dbReference type="NCBI Taxonomy" id="3064888"/>
    <lineage>
        <taxon>Bacteria</taxon>
        <taxon>Pseudomonadati</taxon>
        <taxon>Pseudomonadota</taxon>
        <taxon>Alphaproteobacteria</taxon>
        <taxon>Acetobacterales</taxon>
        <taxon>Roseomonadaceae</taxon>
        <taxon>Paracraurococcus</taxon>
    </lineage>
</organism>
<protein>
    <submittedName>
        <fullName evidence="1">Phage tail terminator-like protein</fullName>
    </submittedName>
</protein>
<proteinExistence type="predicted"/>
<evidence type="ECO:0000313" key="2">
    <source>
        <dbReference type="Proteomes" id="UP001243009"/>
    </source>
</evidence>
<reference evidence="1 2" key="1">
    <citation type="submission" date="2023-08" db="EMBL/GenBank/DDBJ databases">
        <title>The draft genome sequence of Paracraurococcus sp. LOR1-02.</title>
        <authorList>
            <person name="Kingkaew E."/>
            <person name="Tanasupawat S."/>
        </authorList>
    </citation>
    <scope>NUCLEOTIDE SEQUENCE [LARGE SCALE GENOMIC DNA]</scope>
    <source>
        <strain evidence="1 2">LOR1-02</strain>
    </source>
</reference>
<keyword evidence="2" id="KW-1185">Reference proteome</keyword>
<dbReference type="EMBL" id="JAUTWS010000048">
    <property type="protein sequence ID" value="MDO9712454.1"/>
    <property type="molecule type" value="Genomic_DNA"/>
</dbReference>
<dbReference type="RefSeq" id="WP_305107309.1">
    <property type="nucleotide sequence ID" value="NZ_JAUTWS010000048.1"/>
</dbReference>
<gene>
    <name evidence="1" type="ORF">Q7A36_29195</name>
</gene>
<dbReference type="InterPro" id="IPR025395">
    <property type="entry name" value="Phage_tail_terminator-like"/>
</dbReference>
<dbReference type="Proteomes" id="UP001243009">
    <property type="component" value="Unassembled WGS sequence"/>
</dbReference>
<dbReference type="Pfam" id="PF13554">
    <property type="entry name" value="Phage_tail_terminator_5"/>
    <property type="match status" value="1"/>
</dbReference>
<dbReference type="Gene3D" id="3.30.2000.20">
    <property type="match status" value="1"/>
</dbReference>